<sequence length="103" mass="11413">MREESPEPVRRKPAPIRRDWVSKTLAGTLLGLTLAMAASGIYSQFAANTPLPIRGQLMMWMVPPIWLGTLSGVYFFTSGARAWLWLGSANAAAFCAWLLLRMT</sequence>
<gene>
    <name evidence="2" type="ORF">CAL29_23780</name>
</gene>
<dbReference type="EMBL" id="NEVM01000005">
    <property type="protein sequence ID" value="OZI30976.1"/>
    <property type="molecule type" value="Genomic_DNA"/>
</dbReference>
<reference evidence="3" key="1">
    <citation type="submission" date="2017-05" db="EMBL/GenBank/DDBJ databases">
        <title>Complete and WGS of Bordetella genogroups.</title>
        <authorList>
            <person name="Spilker T."/>
            <person name="Lipuma J."/>
        </authorList>
    </citation>
    <scope>NUCLEOTIDE SEQUENCE [LARGE SCALE GENOMIC DNA]</scope>
    <source>
        <strain evidence="3">AU16122</strain>
    </source>
</reference>
<proteinExistence type="predicted"/>
<feature type="transmembrane region" description="Helical" evidence="1">
    <location>
        <begin position="20"/>
        <end position="45"/>
    </location>
</feature>
<accession>A0A261S0V1</accession>
<keyword evidence="1" id="KW-0472">Membrane</keyword>
<evidence type="ECO:0000313" key="3">
    <source>
        <dbReference type="Proteomes" id="UP000216020"/>
    </source>
</evidence>
<organism evidence="2 3">
    <name type="scientific">Bordetella genomosp. 10</name>
    <dbReference type="NCBI Taxonomy" id="1416804"/>
    <lineage>
        <taxon>Bacteria</taxon>
        <taxon>Pseudomonadati</taxon>
        <taxon>Pseudomonadota</taxon>
        <taxon>Betaproteobacteria</taxon>
        <taxon>Burkholderiales</taxon>
        <taxon>Alcaligenaceae</taxon>
        <taxon>Bordetella</taxon>
    </lineage>
</organism>
<evidence type="ECO:0000313" key="2">
    <source>
        <dbReference type="EMBL" id="OZI30976.1"/>
    </source>
</evidence>
<dbReference type="RefSeq" id="WP_094855392.1">
    <property type="nucleotide sequence ID" value="NZ_NEVM01000005.1"/>
</dbReference>
<evidence type="ECO:0000256" key="1">
    <source>
        <dbReference type="SAM" id="Phobius"/>
    </source>
</evidence>
<protein>
    <recommendedName>
        <fullName evidence="4">Transmembrane protein</fullName>
    </recommendedName>
</protein>
<evidence type="ECO:0008006" key="4">
    <source>
        <dbReference type="Google" id="ProtNLM"/>
    </source>
</evidence>
<dbReference type="OrthoDB" id="8911335at2"/>
<comment type="caution">
    <text evidence="2">The sequence shown here is derived from an EMBL/GenBank/DDBJ whole genome shotgun (WGS) entry which is preliminary data.</text>
</comment>
<name>A0A261S0V1_9BORD</name>
<keyword evidence="3" id="KW-1185">Reference proteome</keyword>
<keyword evidence="1" id="KW-0812">Transmembrane</keyword>
<dbReference type="AlphaFoldDB" id="A0A261S0V1"/>
<feature type="transmembrane region" description="Helical" evidence="1">
    <location>
        <begin position="57"/>
        <end position="76"/>
    </location>
</feature>
<dbReference type="Proteomes" id="UP000216020">
    <property type="component" value="Unassembled WGS sequence"/>
</dbReference>
<feature type="transmembrane region" description="Helical" evidence="1">
    <location>
        <begin position="82"/>
        <end position="100"/>
    </location>
</feature>
<keyword evidence="1" id="KW-1133">Transmembrane helix</keyword>